<evidence type="ECO:0000256" key="4">
    <source>
        <dbReference type="ARBA" id="ARBA00022527"/>
    </source>
</evidence>
<keyword evidence="5" id="KW-0808">Transferase</keyword>
<evidence type="ECO:0000256" key="14">
    <source>
        <dbReference type="SAM" id="Coils"/>
    </source>
</evidence>
<dbReference type="PANTHER" id="PTHR44899">
    <property type="entry name" value="CAMK FAMILY PROTEIN KINASE"/>
    <property type="match status" value="1"/>
</dbReference>
<dbReference type="PROSITE" id="PS50011">
    <property type="entry name" value="PROTEIN_KINASE_DOM"/>
    <property type="match status" value="1"/>
</dbReference>
<feature type="region of interest" description="Disordered" evidence="15">
    <location>
        <begin position="834"/>
        <end position="909"/>
    </location>
</feature>
<name>A0A7S3HJZ2_9STRA</name>
<dbReference type="FunFam" id="3.30.200.20:FF:000097">
    <property type="entry name" value="Probable serine/threonine-protein kinase nek1"/>
    <property type="match status" value="1"/>
</dbReference>
<dbReference type="SUPFAM" id="SSF56112">
    <property type="entry name" value="Protein kinase-like (PK-like)"/>
    <property type="match status" value="1"/>
</dbReference>
<keyword evidence="4" id="KW-0723">Serine/threonine-protein kinase</keyword>
<dbReference type="InterPro" id="IPR000719">
    <property type="entry name" value="Prot_kinase_dom"/>
</dbReference>
<keyword evidence="10" id="KW-0460">Magnesium</keyword>
<feature type="compositionally biased region" description="Acidic residues" evidence="15">
    <location>
        <begin position="780"/>
        <end position="789"/>
    </location>
</feature>
<dbReference type="GO" id="GO:0005524">
    <property type="term" value="F:ATP binding"/>
    <property type="evidence" value="ECO:0007669"/>
    <property type="project" value="UniProtKB-UniRule"/>
</dbReference>
<evidence type="ECO:0000256" key="8">
    <source>
        <dbReference type="ARBA" id="ARBA00022777"/>
    </source>
</evidence>
<protein>
    <recommendedName>
        <fullName evidence="3">non-specific serine/threonine protein kinase</fullName>
        <ecNumber evidence="3">2.7.11.1</ecNumber>
    </recommendedName>
</protein>
<evidence type="ECO:0000256" key="6">
    <source>
        <dbReference type="ARBA" id="ARBA00022723"/>
    </source>
</evidence>
<feature type="binding site" evidence="13">
    <location>
        <position position="45"/>
    </location>
    <ligand>
        <name>ATP</name>
        <dbReference type="ChEBI" id="CHEBI:30616"/>
    </ligand>
</feature>
<dbReference type="PROSITE" id="PS00108">
    <property type="entry name" value="PROTEIN_KINASE_ST"/>
    <property type="match status" value="1"/>
</dbReference>
<evidence type="ECO:0000256" key="2">
    <source>
        <dbReference type="ARBA" id="ARBA00010886"/>
    </source>
</evidence>
<feature type="region of interest" description="Disordered" evidence="15">
    <location>
        <begin position="580"/>
        <end position="812"/>
    </location>
</feature>
<comment type="cofactor">
    <cofactor evidence="1">
        <name>Mg(2+)</name>
        <dbReference type="ChEBI" id="CHEBI:18420"/>
    </cofactor>
</comment>
<dbReference type="CDD" id="cd08215">
    <property type="entry name" value="STKc_Nek"/>
    <property type="match status" value="1"/>
</dbReference>
<dbReference type="GO" id="GO:0004674">
    <property type="term" value="F:protein serine/threonine kinase activity"/>
    <property type="evidence" value="ECO:0007669"/>
    <property type="project" value="UniProtKB-KW"/>
</dbReference>
<feature type="compositionally biased region" description="Basic and acidic residues" evidence="15">
    <location>
        <begin position="470"/>
        <end position="511"/>
    </location>
</feature>
<dbReference type="PROSITE" id="PS00107">
    <property type="entry name" value="PROTEIN_KINASE_ATP"/>
    <property type="match status" value="1"/>
</dbReference>
<evidence type="ECO:0000256" key="7">
    <source>
        <dbReference type="ARBA" id="ARBA00022741"/>
    </source>
</evidence>
<dbReference type="FunFam" id="1.10.510.10:FF:000172">
    <property type="entry name" value="serine/threonine-protein kinase Nek1 isoform X1"/>
    <property type="match status" value="1"/>
</dbReference>
<accession>A0A7S3HJZ2</accession>
<evidence type="ECO:0000256" key="13">
    <source>
        <dbReference type="PROSITE-ProRule" id="PRU10141"/>
    </source>
</evidence>
<dbReference type="PANTHER" id="PTHR44899:SF3">
    <property type="entry name" value="SERINE_THREONINE-PROTEIN KINASE NEK1"/>
    <property type="match status" value="1"/>
</dbReference>
<feature type="domain" description="Protein kinase" evidence="16">
    <location>
        <begin position="6"/>
        <end position="262"/>
    </location>
</feature>
<evidence type="ECO:0000259" key="16">
    <source>
        <dbReference type="PROSITE" id="PS50011"/>
    </source>
</evidence>
<feature type="compositionally biased region" description="Basic and acidic residues" evidence="15">
    <location>
        <begin position="652"/>
        <end position="710"/>
    </location>
</feature>
<feature type="coiled-coil region" evidence="14">
    <location>
        <begin position="350"/>
        <end position="379"/>
    </location>
</feature>
<dbReference type="InterPro" id="IPR011009">
    <property type="entry name" value="Kinase-like_dom_sf"/>
</dbReference>
<feature type="region of interest" description="Disordered" evidence="15">
    <location>
        <begin position="406"/>
        <end position="558"/>
    </location>
</feature>
<feature type="compositionally biased region" description="Basic and acidic residues" evidence="15">
    <location>
        <begin position="580"/>
        <end position="643"/>
    </location>
</feature>
<gene>
    <name evidence="17" type="ORF">SELO1098_LOCUS26568</name>
</gene>
<dbReference type="SMART" id="SM00220">
    <property type="entry name" value="S_TKc"/>
    <property type="match status" value="1"/>
</dbReference>
<dbReference type="EC" id="2.7.11.1" evidence="3"/>
<feature type="compositionally biased region" description="Low complexity" evidence="15">
    <location>
        <begin position="422"/>
        <end position="433"/>
    </location>
</feature>
<dbReference type="InterPro" id="IPR008271">
    <property type="entry name" value="Ser/Thr_kinase_AS"/>
</dbReference>
<evidence type="ECO:0000313" key="17">
    <source>
        <dbReference type="EMBL" id="CAE0297714.1"/>
    </source>
</evidence>
<dbReference type="Pfam" id="PF00069">
    <property type="entry name" value="Pkinase"/>
    <property type="match status" value="1"/>
</dbReference>
<comment type="catalytic activity">
    <reaction evidence="12">
        <text>L-seryl-[protein] + ATP = O-phospho-L-seryl-[protein] + ADP + H(+)</text>
        <dbReference type="Rhea" id="RHEA:17989"/>
        <dbReference type="Rhea" id="RHEA-COMP:9863"/>
        <dbReference type="Rhea" id="RHEA-COMP:11604"/>
        <dbReference type="ChEBI" id="CHEBI:15378"/>
        <dbReference type="ChEBI" id="CHEBI:29999"/>
        <dbReference type="ChEBI" id="CHEBI:30616"/>
        <dbReference type="ChEBI" id="CHEBI:83421"/>
        <dbReference type="ChEBI" id="CHEBI:456216"/>
        <dbReference type="EC" id="2.7.11.1"/>
    </reaction>
</comment>
<dbReference type="InterPro" id="IPR051131">
    <property type="entry name" value="NEK_Ser/Thr_kinase_NIMA"/>
</dbReference>
<evidence type="ECO:0000256" key="5">
    <source>
        <dbReference type="ARBA" id="ARBA00022679"/>
    </source>
</evidence>
<keyword evidence="14" id="KW-0175">Coiled coil</keyword>
<dbReference type="GO" id="GO:0046872">
    <property type="term" value="F:metal ion binding"/>
    <property type="evidence" value="ECO:0007669"/>
    <property type="project" value="UniProtKB-KW"/>
</dbReference>
<dbReference type="AlphaFoldDB" id="A0A7S3HJZ2"/>
<keyword evidence="7 13" id="KW-0547">Nucleotide-binding</keyword>
<comment type="catalytic activity">
    <reaction evidence="11">
        <text>L-threonyl-[protein] + ATP = O-phospho-L-threonyl-[protein] + ADP + H(+)</text>
        <dbReference type="Rhea" id="RHEA:46608"/>
        <dbReference type="Rhea" id="RHEA-COMP:11060"/>
        <dbReference type="Rhea" id="RHEA-COMP:11605"/>
        <dbReference type="ChEBI" id="CHEBI:15378"/>
        <dbReference type="ChEBI" id="CHEBI:30013"/>
        <dbReference type="ChEBI" id="CHEBI:30616"/>
        <dbReference type="ChEBI" id="CHEBI:61977"/>
        <dbReference type="ChEBI" id="CHEBI:456216"/>
        <dbReference type="EC" id="2.7.11.1"/>
    </reaction>
</comment>
<dbReference type="InterPro" id="IPR017441">
    <property type="entry name" value="Protein_kinase_ATP_BS"/>
</dbReference>
<evidence type="ECO:0000256" key="15">
    <source>
        <dbReference type="SAM" id="MobiDB-lite"/>
    </source>
</evidence>
<keyword evidence="9 13" id="KW-0067">ATP-binding</keyword>
<evidence type="ECO:0000256" key="11">
    <source>
        <dbReference type="ARBA" id="ARBA00047899"/>
    </source>
</evidence>
<evidence type="ECO:0000256" key="10">
    <source>
        <dbReference type="ARBA" id="ARBA00022842"/>
    </source>
</evidence>
<dbReference type="EMBL" id="HBIC01051772">
    <property type="protein sequence ID" value="CAE0297714.1"/>
    <property type="molecule type" value="Transcribed_RNA"/>
</dbReference>
<evidence type="ECO:0000256" key="9">
    <source>
        <dbReference type="ARBA" id="ARBA00022840"/>
    </source>
</evidence>
<reference evidence="17" key="1">
    <citation type="submission" date="2021-01" db="EMBL/GenBank/DDBJ databases">
        <authorList>
            <person name="Corre E."/>
            <person name="Pelletier E."/>
            <person name="Niang G."/>
            <person name="Scheremetjew M."/>
            <person name="Finn R."/>
            <person name="Kale V."/>
            <person name="Holt S."/>
            <person name="Cochrane G."/>
            <person name="Meng A."/>
            <person name="Brown T."/>
            <person name="Cohen L."/>
        </authorList>
    </citation>
    <scope>NUCLEOTIDE SEQUENCE</scope>
    <source>
        <strain evidence="17">CCAP 955/1</strain>
    </source>
</reference>
<comment type="similarity">
    <text evidence="2">Belongs to the protein kinase superfamily. NEK Ser/Thr protein kinase family. NIMA subfamily.</text>
</comment>
<dbReference type="Gene3D" id="3.30.200.20">
    <property type="entry name" value="Phosphorylase Kinase, domain 1"/>
    <property type="match status" value="1"/>
</dbReference>
<evidence type="ECO:0000256" key="12">
    <source>
        <dbReference type="ARBA" id="ARBA00048679"/>
    </source>
</evidence>
<evidence type="ECO:0000256" key="3">
    <source>
        <dbReference type="ARBA" id="ARBA00012513"/>
    </source>
</evidence>
<feature type="compositionally biased region" description="Acidic residues" evidence="15">
    <location>
        <begin position="863"/>
        <end position="887"/>
    </location>
</feature>
<feature type="compositionally biased region" description="Polar residues" evidence="15">
    <location>
        <begin position="889"/>
        <end position="900"/>
    </location>
</feature>
<organism evidence="17">
    <name type="scientific">Spumella elongata</name>
    <dbReference type="NCBI Taxonomy" id="89044"/>
    <lineage>
        <taxon>Eukaryota</taxon>
        <taxon>Sar</taxon>
        <taxon>Stramenopiles</taxon>
        <taxon>Ochrophyta</taxon>
        <taxon>Chrysophyceae</taxon>
        <taxon>Chromulinales</taxon>
        <taxon>Chromulinaceae</taxon>
        <taxon>Spumella</taxon>
    </lineage>
</organism>
<sequence length="1023" mass="115870">MSIDRYDPIRILGEGSFGKVYLMRDKVKRNFVCVKIIKIKNIPKKEREATKVEVDLLRRLNHPNIVRYIDSFLSKNKESLCICMEYCDGGDLASQIKAARKNLFSESKILHWFVQLTLGLHYMHGNKVLHRDLKTQNVFMLGNGRLVLGDLGISKVLDGTMDFAQTCIGTPYYMSPEIFKNKPYSYKSDVWALGCVLYEMTTLNHAFDANSLNGLATKIVKGKYPPINPKYSKHLSELIGQMLQLNPQQRPDLDQILRKPFIKKHIVNFFTDIASRPSTSLGEGTMIFKAAAGGAVQNASVGNDTNMISLRQQLHALGMTDAVSEALAPKQTPQDDGEAIKYAREQAGALQREKEHKKMVEAALEKLRLEREARAQNRQIGGAAAPAGMVRPAGYPIQQARYAGAPAAGVGRNARQAPPAQSPSNVPSRNPSVGGLVPSAALESARREAVRRQQAAVGGGSGADDASADGDSRSVKDPSRRRSFGEDADRNNNVRQQQIDRDRKATEDRRRAALAQQVQQAEDDRLRAEARKRDEARADAKAREDARIRDESRAKEEVQARLKVEQIKVEQVRAQAEMAARAKREAQRDRERARQKEEIEQLKRDKIELDRRASERDRVREERRAQERVRLEGNRKEQMDVVQEKLSNMHEQLARVEKNPRPRGAPERAEEKISDEALSRDRVMQRRQEKAAKDETDRLEQMRLEDENRRARQGANNNMRNQQYYGESNSPSYEFDADRARANKNRMDAGELNNKLDDISKGKGSRFDDNSGSNHGYDSASEEETESIFDEAGGAPNAEEEDEDMERREEELRAELNFATCRVEELKRTLQETKSFLGPRLPTRGKDAPMTAKGREVPRAGEDVFEEEVEDEDEDFDFDESDGEIQEEPSVSNQGRQPAPSNRHGGDHKLEIGDTVRMQMIVPQSAYGGLQDMPSPSGRLSDRIERLRQRCTEALGRDAFRDAYYFLKQHEEESQGYDNGRDLNDDDYEAKKISRMRAILGEGKAHYMSLIEQLIFMEETHLG</sequence>
<keyword evidence="6" id="KW-0479">Metal-binding</keyword>
<proteinExistence type="inferred from homology"/>
<evidence type="ECO:0000256" key="1">
    <source>
        <dbReference type="ARBA" id="ARBA00001946"/>
    </source>
</evidence>
<feature type="compositionally biased region" description="Basic and acidic residues" evidence="15">
    <location>
        <begin position="736"/>
        <end position="769"/>
    </location>
</feature>
<feature type="compositionally biased region" description="Basic and acidic residues" evidence="15">
    <location>
        <begin position="522"/>
        <end position="558"/>
    </location>
</feature>
<feature type="compositionally biased region" description="Polar residues" evidence="15">
    <location>
        <begin position="714"/>
        <end position="732"/>
    </location>
</feature>
<dbReference type="Gene3D" id="1.10.510.10">
    <property type="entry name" value="Transferase(Phosphotransferase) domain 1"/>
    <property type="match status" value="1"/>
</dbReference>
<feature type="compositionally biased region" description="Basic and acidic residues" evidence="15">
    <location>
        <begin position="853"/>
        <end position="862"/>
    </location>
</feature>
<keyword evidence="8" id="KW-0418">Kinase</keyword>